<dbReference type="Gene3D" id="3.40.630.40">
    <property type="entry name" value="Zn-dependent exopeptidases"/>
    <property type="match status" value="1"/>
</dbReference>
<dbReference type="eggNOG" id="ENOG502Z8SW">
    <property type="taxonomic scope" value="Bacteria"/>
</dbReference>
<reference evidence="2" key="1">
    <citation type="journal article" date="2016" name="Genome Announc.">
        <title>Complete genome sequence of Alkaliphilus metalliredigens strain QYMF, an alkaliphilic and metal-reducing bacterium isolated from borax-contaminated leachate ponds.</title>
        <authorList>
            <person name="Hwang C."/>
            <person name="Copeland A."/>
            <person name="Lucas S."/>
            <person name="Lapidus A."/>
            <person name="Barry K."/>
            <person name="Detter J.C."/>
            <person name="Glavina Del Rio T."/>
            <person name="Hammon N."/>
            <person name="Israni S."/>
            <person name="Dalin E."/>
            <person name="Tice H."/>
            <person name="Pitluck S."/>
            <person name="Chertkov O."/>
            <person name="Brettin T."/>
            <person name="Bruce D."/>
            <person name="Han C."/>
            <person name="Schmutz J."/>
            <person name="Larimer F."/>
            <person name="Land M.L."/>
            <person name="Hauser L."/>
            <person name="Kyrpides N."/>
            <person name="Mikhailova N."/>
            <person name="Ye Q."/>
            <person name="Zhou J."/>
            <person name="Richardson P."/>
            <person name="Fields M.W."/>
        </authorList>
    </citation>
    <scope>NUCLEOTIDE SEQUENCE [LARGE SCALE GENOMIC DNA]</scope>
    <source>
        <strain evidence="2">QYMF</strain>
    </source>
</reference>
<name>A6TMW7_ALKMQ</name>
<dbReference type="KEGG" id="amt:Amet_1333"/>
<dbReference type="SUPFAM" id="SSF53187">
    <property type="entry name" value="Zn-dependent exopeptidases"/>
    <property type="match status" value="1"/>
</dbReference>
<evidence type="ECO:0000313" key="1">
    <source>
        <dbReference type="EMBL" id="ABR47535.1"/>
    </source>
</evidence>
<organism evidence="1 2">
    <name type="scientific">Alkaliphilus metalliredigens (strain QYMF)</name>
    <dbReference type="NCBI Taxonomy" id="293826"/>
    <lineage>
        <taxon>Bacteria</taxon>
        <taxon>Bacillati</taxon>
        <taxon>Bacillota</taxon>
        <taxon>Clostridia</taxon>
        <taxon>Peptostreptococcales</taxon>
        <taxon>Natronincolaceae</taxon>
        <taxon>Alkaliphilus</taxon>
    </lineage>
</organism>
<dbReference type="OrthoDB" id="2962133at2"/>
<proteinExistence type="predicted"/>
<dbReference type="AlphaFoldDB" id="A6TMW7"/>
<evidence type="ECO:0008006" key="3">
    <source>
        <dbReference type="Google" id="ProtNLM"/>
    </source>
</evidence>
<dbReference type="HOGENOM" id="CLU_1270355_0_0_9"/>
<dbReference type="EMBL" id="CP000724">
    <property type="protein sequence ID" value="ABR47535.1"/>
    <property type="molecule type" value="Genomic_DNA"/>
</dbReference>
<protein>
    <recommendedName>
        <fullName evidence="3">N-formylglutamate amidohydrolase</fullName>
    </recommendedName>
</protein>
<dbReference type="RefSeq" id="WP_012062576.1">
    <property type="nucleotide sequence ID" value="NC_009633.1"/>
</dbReference>
<dbReference type="STRING" id="293826.Amet_1333"/>
<keyword evidence="2" id="KW-1185">Reference proteome</keyword>
<gene>
    <name evidence="1" type="ordered locus">Amet_1333</name>
</gene>
<accession>A6TMW7</accession>
<dbReference type="Proteomes" id="UP000001572">
    <property type="component" value="Chromosome"/>
</dbReference>
<sequence>MKDIIEDSFRYEKIFSENSYFGNPKGKEFEFAQGTLPIIISSPHSVHQIRKNKIKFVEVFTGSLNILLNKDTGVHSLFKLKCSDLDDNFDYNTRYKIFLKEIIEKHNIRLVIDLHGMNDNHGLDIDIGTKENLTCSNEYISTLKECFKFNGVEMIGDNQIFKALPEGTVTSYIHSITKVDVMQIEIANKNRNIYRKENQENYLKAYRSLISFIFRVTKKLEH</sequence>
<evidence type="ECO:0000313" key="2">
    <source>
        <dbReference type="Proteomes" id="UP000001572"/>
    </source>
</evidence>